<name>A0ABX8EFB7_9ACTN</name>
<accession>A0ABX8EFB7</accession>
<evidence type="ECO:0000313" key="3">
    <source>
        <dbReference type="Proteomes" id="UP000679307"/>
    </source>
</evidence>
<sequence>MRRNERGAMAIEAVLLTPVLVAAIIMVAAGSRYVDARSQTNHAAYAAARAASLTTNQEAAVQAGRKAAEHSMAERGRACADLQVDIDAGDFNPGGTVRATIACTADLSDLVGIGLPGSKTFTFTAVVPLEQHRDFP</sequence>
<dbReference type="RefSeq" id="WP_214058669.1">
    <property type="nucleotide sequence ID" value="NZ_BAAAHS010000177.1"/>
</dbReference>
<dbReference type="EMBL" id="CP075371">
    <property type="protein sequence ID" value="QVT79191.1"/>
    <property type="molecule type" value="Genomic_DNA"/>
</dbReference>
<evidence type="ECO:0000259" key="1">
    <source>
        <dbReference type="Pfam" id="PF07811"/>
    </source>
</evidence>
<feature type="domain" description="TadE-like" evidence="1">
    <location>
        <begin position="7"/>
        <end position="49"/>
    </location>
</feature>
<dbReference type="Pfam" id="PF07811">
    <property type="entry name" value="TadE"/>
    <property type="match status" value="1"/>
</dbReference>
<dbReference type="Proteomes" id="UP000679307">
    <property type="component" value="Chromosome"/>
</dbReference>
<evidence type="ECO:0000313" key="2">
    <source>
        <dbReference type="EMBL" id="QVT79191.1"/>
    </source>
</evidence>
<dbReference type="InterPro" id="IPR012495">
    <property type="entry name" value="TadE-like_dom"/>
</dbReference>
<gene>
    <name evidence="2" type="ORF">ENKNEFLB_01572</name>
</gene>
<keyword evidence="3" id="KW-1185">Reference proteome</keyword>
<protein>
    <recommendedName>
        <fullName evidence="1">TadE-like domain-containing protein</fullName>
    </recommendedName>
</protein>
<proteinExistence type="predicted"/>
<reference evidence="2 3" key="1">
    <citation type="submission" date="2021-05" db="EMBL/GenBank/DDBJ databases">
        <title>Complete genome of Nocardioides aquaticus KCTC 9944T isolated from meromictic and hypersaline Ekho Lake, Antarctica.</title>
        <authorList>
            <person name="Hwang K."/>
            <person name="Kim K.M."/>
            <person name="Choe H."/>
        </authorList>
    </citation>
    <scope>NUCLEOTIDE SEQUENCE [LARGE SCALE GENOMIC DNA]</scope>
    <source>
        <strain evidence="2 3">KCTC 9944</strain>
    </source>
</reference>
<organism evidence="2 3">
    <name type="scientific">Nocardioides aquaticus</name>
    <dbReference type="NCBI Taxonomy" id="160826"/>
    <lineage>
        <taxon>Bacteria</taxon>
        <taxon>Bacillati</taxon>
        <taxon>Actinomycetota</taxon>
        <taxon>Actinomycetes</taxon>
        <taxon>Propionibacteriales</taxon>
        <taxon>Nocardioidaceae</taxon>
        <taxon>Nocardioides</taxon>
    </lineage>
</organism>